<sequence length="258" mass="27878">MLRSFSEEVVVNLKDRLRDVRHFVRSSRHDHPGGPRRPAAADPFAPPVEIERLLSRAASVVDDTLTVAETVSRSLLPVVRGDDGRHLHGFDSYFPTGGGIDGERLFRRDLYAALKAWQRHGGDDREPVHEANFAQVHLTIRRHHAALLTAMRAAEGEDRIDAVASIAAAVLVALLASRPFMADSEGDGLHPDLRSLAPVVLAAGIVTLSPSDMGEAELVETAAMAVDARLDRIATALAGPRPIEDVATVFSVLLAHLP</sequence>
<dbReference type="EMBL" id="JACVVX010000004">
    <property type="protein sequence ID" value="MBD0415711.1"/>
    <property type="molecule type" value="Genomic_DNA"/>
</dbReference>
<name>A0A8J6PVP0_9HYPH</name>
<keyword evidence="2" id="KW-1185">Reference proteome</keyword>
<dbReference type="RefSeq" id="WP_188165153.1">
    <property type="nucleotide sequence ID" value="NZ_JACVVX010000004.1"/>
</dbReference>
<protein>
    <submittedName>
        <fullName evidence="1">Uncharacterized protein</fullName>
    </submittedName>
</protein>
<accession>A0A8J6PVP0</accession>
<dbReference type="Proteomes" id="UP000643405">
    <property type="component" value="Unassembled WGS sequence"/>
</dbReference>
<comment type="caution">
    <text evidence="1">The sequence shown here is derived from an EMBL/GenBank/DDBJ whole genome shotgun (WGS) entry which is preliminary data.</text>
</comment>
<reference evidence="1" key="1">
    <citation type="submission" date="2020-09" db="EMBL/GenBank/DDBJ databases">
        <title>Genome seq and assembly of Tianweitania sp.</title>
        <authorList>
            <person name="Chhetri G."/>
        </authorList>
    </citation>
    <scope>NUCLEOTIDE SEQUENCE</scope>
    <source>
        <strain evidence="1">Rool2</strain>
    </source>
</reference>
<proteinExistence type="predicted"/>
<evidence type="ECO:0000313" key="2">
    <source>
        <dbReference type="Proteomes" id="UP000643405"/>
    </source>
</evidence>
<evidence type="ECO:0000313" key="1">
    <source>
        <dbReference type="EMBL" id="MBD0415711.1"/>
    </source>
</evidence>
<dbReference type="AlphaFoldDB" id="A0A8J6PVP0"/>
<organism evidence="1 2">
    <name type="scientific">Oryzicola mucosus</name>
    <dbReference type="NCBI Taxonomy" id="2767425"/>
    <lineage>
        <taxon>Bacteria</taxon>
        <taxon>Pseudomonadati</taxon>
        <taxon>Pseudomonadota</taxon>
        <taxon>Alphaproteobacteria</taxon>
        <taxon>Hyphomicrobiales</taxon>
        <taxon>Phyllobacteriaceae</taxon>
        <taxon>Oryzicola</taxon>
    </lineage>
</organism>
<gene>
    <name evidence="1" type="ORF">ICI42_13695</name>
</gene>